<dbReference type="AlphaFoldDB" id="A0A8J2RPQ0"/>
<keyword evidence="4 6" id="KW-0472">Membrane</keyword>
<dbReference type="PANTHER" id="PTHR24637:SF421">
    <property type="entry name" value="CUTICLE COLLAGEN DPY-2"/>
    <property type="match status" value="1"/>
</dbReference>
<evidence type="ECO:0000256" key="1">
    <source>
        <dbReference type="ARBA" id="ARBA00004141"/>
    </source>
</evidence>
<evidence type="ECO:0000256" key="6">
    <source>
        <dbReference type="SAM" id="Phobius"/>
    </source>
</evidence>
<dbReference type="EMBL" id="CAKKLH010000093">
    <property type="protein sequence ID" value="CAH0102801.1"/>
    <property type="molecule type" value="Genomic_DNA"/>
</dbReference>
<name>A0A8J2RPQ0_9CRUS</name>
<comment type="caution">
    <text evidence="8">The sequence shown here is derived from an EMBL/GenBank/DDBJ whole genome shotgun (WGS) entry which is preliminary data.</text>
</comment>
<dbReference type="InterPro" id="IPR008160">
    <property type="entry name" value="Collagen"/>
</dbReference>
<keyword evidence="3 6" id="KW-1133">Transmembrane helix</keyword>
<dbReference type="InterPro" id="IPR024989">
    <property type="entry name" value="MFS_assoc_dom"/>
</dbReference>
<sequence length="446" mass="47405">MDEYDVKRTLGAETILDDGSAVPAKSVDLKLIFCKKYPPLYCLSVWECCWLGYQKFIIIITLICSVLKLTFVFLVFPSLGIGSVALNDASGCWDPSVAPLSSSLRFLSCWGPGIIEVRSCSVGVLLPFTTIHMKSLGMSFKEVGAIYGVSSVGAILSPFIIGLIVDNLGNFKFRLEKLDIFILITLRLHLVVRTVTLFGCSDYLNSASHSLTDFDSNPCQVQPNWIRGNLNNISVLLEECGYVCYDQPSDVIKEVIEPNQSLPIVAVKNVVLPKMKFREAVFFPNFWNLDMTCSATRIRQDFCVLNRQNNASETSTAVNTALGLDFLSESVNAKVSFPVTWKIMEDGVNSGQKKKNLQCVTYGADGKLHQTVYFKDSNHTGPVGPLGKAGKDGSPGSPGTAGKDGSPGTPGVAGAAGAAGSVGSAGTPGPAGAPGSPGAPGAPGAG</sequence>
<feature type="domain" description="Major facilitator superfamily associated" evidence="7">
    <location>
        <begin position="121"/>
        <end position="182"/>
    </location>
</feature>
<evidence type="ECO:0000256" key="2">
    <source>
        <dbReference type="ARBA" id="ARBA00022692"/>
    </source>
</evidence>
<evidence type="ECO:0000256" key="3">
    <source>
        <dbReference type="ARBA" id="ARBA00022989"/>
    </source>
</evidence>
<dbReference type="PANTHER" id="PTHR24637">
    <property type="entry name" value="COLLAGEN"/>
    <property type="match status" value="1"/>
</dbReference>
<proteinExistence type="predicted"/>
<reference evidence="8" key="1">
    <citation type="submission" date="2021-11" db="EMBL/GenBank/DDBJ databases">
        <authorList>
            <person name="Schell T."/>
        </authorList>
    </citation>
    <scope>NUCLEOTIDE SEQUENCE</scope>
    <source>
        <strain evidence="8">M5</strain>
    </source>
</reference>
<evidence type="ECO:0000259" key="7">
    <source>
        <dbReference type="Pfam" id="PF12832"/>
    </source>
</evidence>
<dbReference type="Pfam" id="PF01391">
    <property type="entry name" value="Collagen"/>
    <property type="match status" value="1"/>
</dbReference>
<evidence type="ECO:0000313" key="8">
    <source>
        <dbReference type="EMBL" id="CAH0102801.1"/>
    </source>
</evidence>
<dbReference type="GO" id="GO:0016020">
    <property type="term" value="C:membrane"/>
    <property type="evidence" value="ECO:0007669"/>
    <property type="project" value="UniProtKB-SubCell"/>
</dbReference>
<evidence type="ECO:0000256" key="4">
    <source>
        <dbReference type="ARBA" id="ARBA00023136"/>
    </source>
</evidence>
<evidence type="ECO:0000313" key="9">
    <source>
        <dbReference type="Proteomes" id="UP000789390"/>
    </source>
</evidence>
<evidence type="ECO:0000256" key="5">
    <source>
        <dbReference type="SAM" id="MobiDB-lite"/>
    </source>
</evidence>
<gene>
    <name evidence="8" type="ORF">DGAL_LOCUS5325</name>
</gene>
<dbReference type="OrthoDB" id="10061976at2759"/>
<dbReference type="Pfam" id="PF12832">
    <property type="entry name" value="MFS_1_like"/>
    <property type="match status" value="1"/>
</dbReference>
<keyword evidence="2 6" id="KW-0812">Transmembrane</keyword>
<protein>
    <recommendedName>
        <fullName evidence="7">Major facilitator superfamily associated domain-containing protein</fullName>
    </recommendedName>
</protein>
<feature type="transmembrane region" description="Helical" evidence="6">
    <location>
        <begin position="145"/>
        <end position="168"/>
    </location>
</feature>
<accession>A0A8J2RPQ0</accession>
<organism evidence="8 9">
    <name type="scientific">Daphnia galeata</name>
    <dbReference type="NCBI Taxonomy" id="27404"/>
    <lineage>
        <taxon>Eukaryota</taxon>
        <taxon>Metazoa</taxon>
        <taxon>Ecdysozoa</taxon>
        <taxon>Arthropoda</taxon>
        <taxon>Crustacea</taxon>
        <taxon>Branchiopoda</taxon>
        <taxon>Diplostraca</taxon>
        <taxon>Cladocera</taxon>
        <taxon>Anomopoda</taxon>
        <taxon>Daphniidae</taxon>
        <taxon>Daphnia</taxon>
    </lineage>
</organism>
<keyword evidence="9" id="KW-1185">Reference proteome</keyword>
<comment type="subcellular location">
    <subcellularLocation>
        <location evidence="1">Membrane</location>
        <topology evidence="1">Multi-pass membrane protein</topology>
    </subcellularLocation>
</comment>
<feature type="region of interest" description="Disordered" evidence="5">
    <location>
        <begin position="375"/>
        <end position="446"/>
    </location>
</feature>
<feature type="transmembrane region" description="Helical" evidence="6">
    <location>
        <begin position="56"/>
        <end position="76"/>
    </location>
</feature>
<dbReference type="Proteomes" id="UP000789390">
    <property type="component" value="Unassembled WGS sequence"/>
</dbReference>
<feature type="compositionally biased region" description="Low complexity" evidence="5">
    <location>
        <begin position="406"/>
        <end position="436"/>
    </location>
</feature>